<accession>A0A660LDD6</accession>
<comment type="caution">
    <text evidence="2">The sequence shown here is derived from an EMBL/GenBank/DDBJ whole genome shotgun (WGS) entry which is preliminary data.</text>
</comment>
<evidence type="ECO:0000313" key="2">
    <source>
        <dbReference type="EMBL" id="RKQ91873.1"/>
    </source>
</evidence>
<proteinExistence type="predicted"/>
<organism evidence="2 3">
    <name type="scientific">Solirubrobacter pauli</name>
    <dbReference type="NCBI Taxonomy" id="166793"/>
    <lineage>
        <taxon>Bacteria</taxon>
        <taxon>Bacillati</taxon>
        <taxon>Actinomycetota</taxon>
        <taxon>Thermoleophilia</taxon>
        <taxon>Solirubrobacterales</taxon>
        <taxon>Solirubrobacteraceae</taxon>
        <taxon>Solirubrobacter</taxon>
    </lineage>
</organism>
<protein>
    <submittedName>
        <fullName evidence="2">Uncharacterized protein</fullName>
    </submittedName>
</protein>
<evidence type="ECO:0000313" key="3">
    <source>
        <dbReference type="Proteomes" id="UP000278962"/>
    </source>
</evidence>
<dbReference type="EMBL" id="RBIL01000001">
    <property type="protein sequence ID" value="RKQ91873.1"/>
    <property type="molecule type" value="Genomic_DNA"/>
</dbReference>
<name>A0A660LDD6_9ACTN</name>
<evidence type="ECO:0000256" key="1">
    <source>
        <dbReference type="SAM" id="MobiDB-lite"/>
    </source>
</evidence>
<reference evidence="2 3" key="1">
    <citation type="submission" date="2018-10" db="EMBL/GenBank/DDBJ databases">
        <title>Genomic Encyclopedia of Archaeal and Bacterial Type Strains, Phase II (KMG-II): from individual species to whole genera.</title>
        <authorList>
            <person name="Goeker M."/>
        </authorList>
    </citation>
    <scope>NUCLEOTIDE SEQUENCE [LARGE SCALE GENOMIC DNA]</scope>
    <source>
        <strain evidence="2 3">DSM 14954</strain>
    </source>
</reference>
<dbReference type="Proteomes" id="UP000278962">
    <property type="component" value="Unassembled WGS sequence"/>
</dbReference>
<sequence>MSQPTTLAEGLAEYTDAIPEPDRPDALHQLFYGFYSRIAIIDRTTHELAHWAKHDLADVDGAGPVLTEAMRDNAVHVGRDLFAARMRTMSAMKAVSERLSALCSADDHPPFTLRRAVAFDEASGQLRSYDLSAPGEHPDLPYDPFTYDPSADAA</sequence>
<gene>
    <name evidence="2" type="ORF">C8N24_1706</name>
</gene>
<feature type="region of interest" description="Disordered" evidence="1">
    <location>
        <begin position="130"/>
        <end position="154"/>
    </location>
</feature>
<dbReference type="RefSeq" id="WP_121249629.1">
    <property type="nucleotide sequence ID" value="NZ_RBIL01000001.1"/>
</dbReference>
<dbReference type="OrthoDB" id="5243481at2"/>
<keyword evidence="3" id="KW-1185">Reference proteome</keyword>
<dbReference type="AlphaFoldDB" id="A0A660LDD6"/>